<dbReference type="KEGG" id="fbe:FF125_06320"/>
<organism evidence="1 2">
    <name type="scientific">Aureibaculum algae</name>
    <dbReference type="NCBI Taxonomy" id="2584122"/>
    <lineage>
        <taxon>Bacteria</taxon>
        <taxon>Pseudomonadati</taxon>
        <taxon>Bacteroidota</taxon>
        <taxon>Flavobacteriia</taxon>
        <taxon>Flavobacteriales</taxon>
        <taxon>Flavobacteriaceae</taxon>
        <taxon>Aureibaculum</taxon>
    </lineage>
</organism>
<dbReference type="EMBL" id="CP040749">
    <property type="protein sequence ID" value="QCX38060.1"/>
    <property type="molecule type" value="Genomic_DNA"/>
</dbReference>
<gene>
    <name evidence="1" type="ORF">FF125_06320</name>
</gene>
<reference evidence="1 2" key="1">
    <citation type="submission" date="2019-05" db="EMBL/GenBank/DDBJ databases">
        <title>Algicella ahnfeltiae gen. nov., sp. nov., a novel marine bacterium of the family Flavobacteriaceae isolated from a red alga.</title>
        <authorList>
            <person name="Nedashkovskaya O.I."/>
            <person name="Kukhlevskiy A.D."/>
            <person name="Kim S.-G."/>
            <person name="Zhukova N.V."/>
            <person name="Mikhailov V.V."/>
        </authorList>
    </citation>
    <scope>NUCLEOTIDE SEQUENCE [LARGE SCALE GENOMIC DNA]</scope>
    <source>
        <strain evidence="1 2">10Alg115</strain>
    </source>
</reference>
<accession>A0A5B7TPC0</accession>
<dbReference type="RefSeq" id="WP_138948968.1">
    <property type="nucleotide sequence ID" value="NZ_CP040749.1"/>
</dbReference>
<keyword evidence="2" id="KW-1185">Reference proteome</keyword>
<evidence type="ECO:0000313" key="1">
    <source>
        <dbReference type="EMBL" id="QCX38060.1"/>
    </source>
</evidence>
<dbReference type="OrthoDB" id="1351597at2"/>
<proteinExistence type="predicted"/>
<name>A0A5B7TPC0_9FLAO</name>
<sequence>MKITITVIFLTIFTIGNAQQQPIERFVLPARDLDHNGCVHSIRVKSFHFYENKNKPDTIYREYLAIYKDKEVIKRESYTQNDSIPWQEIFYDKLGRITKVSRKNYDGKKFQIVQYFSNNSEYPNSTNFYFDDKKNESYINTFLDTLVSKQEHYMRDTLRTYSKFKYDENNRLIEHIKVNTKNGFGITIAKSITGTEDIKHLNPNDSITFSYSTQGDILIRKEYDKGELEEIIKTITNNQCETKIVQEYGWGYYNNKIITKKFVDSTKVIRYSFNRNQDTTSVLIEVRKPDKITSDWSQNGRNSKSEIIIKTENDSLGNWIKKTKIRNGILEDKILREINYCR</sequence>
<dbReference type="AlphaFoldDB" id="A0A5B7TPC0"/>
<protein>
    <submittedName>
        <fullName evidence="1">Uncharacterized protein</fullName>
    </submittedName>
</protein>
<dbReference type="Proteomes" id="UP000306229">
    <property type="component" value="Chromosome"/>
</dbReference>
<evidence type="ECO:0000313" key="2">
    <source>
        <dbReference type="Proteomes" id="UP000306229"/>
    </source>
</evidence>